<organism evidence="4 5">
    <name type="scientific">Ideonella azotifigens</name>
    <dbReference type="NCBI Taxonomy" id="513160"/>
    <lineage>
        <taxon>Bacteria</taxon>
        <taxon>Pseudomonadati</taxon>
        <taxon>Pseudomonadota</taxon>
        <taxon>Betaproteobacteria</taxon>
        <taxon>Burkholderiales</taxon>
        <taxon>Sphaerotilaceae</taxon>
        <taxon>Ideonella</taxon>
    </lineage>
</organism>
<keyword evidence="5" id="KW-1185">Reference proteome</keyword>
<sequence>MPAIQLTPAARKEKRGEAHHLDPVVMIGGEGLTPAIVKEADVALKAHGLIKVRVFSDDRVAREAMLAQLADELSAAPIQHIGKLLVLWRPMPEKTAPVVEDRKPGSRVVKLVTFSKNGSGRPTVKKVQVHGNERVTAGGMVKRQKNRVTSVKKRAQSQD</sequence>
<reference evidence="5" key="1">
    <citation type="journal article" date="2019" name="Int. J. Syst. Evol. Microbiol.">
        <title>The Global Catalogue of Microorganisms (GCM) 10K type strain sequencing project: providing services to taxonomists for standard genome sequencing and annotation.</title>
        <authorList>
            <consortium name="The Broad Institute Genomics Platform"/>
            <consortium name="The Broad Institute Genome Sequencing Center for Infectious Disease"/>
            <person name="Wu L."/>
            <person name="Ma J."/>
        </authorList>
    </citation>
    <scope>NUCLEOTIDE SEQUENCE [LARGE SCALE GENOMIC DNA]</scope>
    <source>
        <strain evidence="5">JCM 15503</strain>
    </source>
</reference>
<accession>A0ABP3V5Z2</accession>
<gene>
    <name evidence="4" type="ORF">GCM10009107_18610</name>
</gene>
<dbReference type="RefSeq" id="WP_141284817.1">
    <property type="nucleotide sequence ID" value="NZ_BAAAEW010000008.1"/>
</dbReference>
<evidence type="ECO:0000259" key="3">
    <source>
        <dbReference type="PROSITE" id="PS51295"/>
    </source>
</evidence>
<name>A0ABP3V5Z2_9BURK</name>
<evidence type="ECO:0000256" key="2">
    <source>
        <dbReference type="PROSITE-ProRule" id="PRU00626"/>
    </source>
</evidence>
<dbReference type="Proteomes" id="UP001500279">
    <property type="component" value="Unassembled WGS sequence"/>
</dbReference>
<keyword evidence="1 2" id="KW-0694">RNA-binding</keyword>
<dbReference type="InterPro" id="IPR035920">
    <property type="entry name" value="YhbY-like_sf"/>
</dbReference>
<dbReference type="InterPro" id="IPR001890">
    <property type="entry name" value="RNA-binding_CRM"/>
</dbReference>
<dbReference type="InterPro" id="IPR051925">
    <property type="entry name" value="RNA-binding_domain"/>
</dbReference>
<dbReference type="Pfam" id="PF01985">
    <property type="entry name" value="CRS1_YhbY"/>
    <property type="match status" value="1"/>
</dbReference>
<dbReference type="EMBL" id="BAAAEW010000008">
    <property type="protein sequence ID" value="GAA0748735.1"/>
    <property type="molecule type" value="Genomic_DNA"/>
</dbReference>
<dbReference type="PROSITE" id="PS51295">
    <property type="entry name" value="CRM"/>
    <property type="match status" value="1"/>
</dbReference>
<proteinExistence type="predicted"/>
<evidence type="ECO:0000313" key="5">
    <source>
        <dbReference type="Proteomes" id="UP001500279"/>
    </source>
</evidence>
<comment type="caution">
    <text evidence="4">The sequence shown here is derived from an EMBL/GenBank/DDBJ whole genome shotgun (WGS) entry which is preliminary data.</text>
</comment>
<dbReference type="PANTHER" id="PTHR40065:SF3">
    <property type="entry name" value="RNA-BINDING PROTEIN YHBY"/>
    <property type="match status" value="1"/>
</dbReference>
<evidence type="ECO:0000256" key="1">
    <source>
        <dbReference type="ARBA" id="ARBA00022884"/>
    </source>
</evidence>
<evidence type="ECO:0000313" key="4">
    <source>
        <dbReference type="EMBL" id="GAA0748735.1"/>
    </source>
</evidence>
<protein>
    <submittedName>
        <fullName evidence="4">YhbY family RNA-binding protein</fullName>
    </submittedName>
</protein>
<dbReference type="PANTHER" id="PTHR40065">
    <property type="entry name" value="RNA-BINDING PROTEIN YHBY"/>
    <property type="match status" value="1"/>
</dbReference>
<dbReference type="Gene3D" id="3.30.110.60">
    <property type="entry name" value="YhbY-like"/>
    <property type="match status" value="1"/>
</dbReference>
<dbReference type="SUPFAM" id="SSF75471">
    <property type="entry name" value="YhbY-like"/>
    <property type="match status" value="1"/>
</dbReference>
<dbReference type="SMART" id="SM01103">
    <property type="entry name" value="CRS1_YhbY"/>
    <property type="match status" value="1"/>
</dbReference>
<feature type="domain" description="CRM" evidence="3">
    <location>
        <begin position="4"/>
        <end position="100"/>
    </location>
</feature>